<evidence type="ECO:0000313" key="5">
    <source>
        <dbReference type="EMBL" id="MXR51462.1"/>
    </source>
</evidence>
<accession>A0A6B0T833</accession>
<dbReference type="OrthoDB" id="198277at2157"/>
<evidence type="ECO:0000256" key="2">
    <source>
        <dbReference type="RuleBase" id="RU003616"/>
    </source>
</evidence>
<organism evidence="5 6">
    <name type="scientific">Halovenus carboxidivorans</name>
    <dbReference type="NCBI Taxonomy" id="2692199"/>
    <lineage>
        <taxon>Archaea</taxon>
        <taxon>Methanobacteriati</taxon>
        <taxon>Methanobacteriota</taxon>
        <taxon>Stenosarchaea group</taxon>
        <taxon>Halobacteria</taxon>
        <taxon>Halobacteriales</taxon>
        <taxon>Haloarculaceae</taxon>
        <taxon>Halovenus</taxon>
    </lineage>
</organism>
<protein>
    <submittedName>
        <fullName evidence="5">Hsp20 family protein</fullName>
    </submittedName>
</protein>
<dbReference type="PROSITE" id="PS01031">
    <property type="entry name" value="SHSP"/>
    <property type="match status" value="1"/>
</dbReference>
<dbReference type="Pfam" id="PF00011">
    <property type="entry name" value="HSP20"/>
    <property type="match status" value="1"/>
</dbReference>
<dbReference type="AlphaFoldDB" id="A0A6B0T833"/>
<dbReference type="SUPFAM" id="SSF49764">
    <property type="entry name" value="HSP20-like chaperones"/>
    <property type="match status" value="1"/>
</dbReference>
<dbReference type="PANTHER" id="PTHR11527">
    <property type="entry name" value="HEAT-SHOCK PROTEIN 20 FAMILY MEMBER"/>
    <property type="match status" value="1"/>
</dbReference>
<evidence type="ECO:0000259" key="4">
    <source>
        <dbReference type="PROSITE" id="PS01031"/>
    </source>
</evidence>
<evidence type="ECO:0000313" key="6">
    <source>
        <dbReference type="Proteomes" id="UP000466535"/>
    </source>
</evidence>
<dbReference type="InterPro" id="IPR008978">
    <property type="entry name" value="HSP20-like_chaperone"/>
</dbReference>
<feature type="region of interest" description="Disordered" evidence="3">
    <location>
        <begin position="82"/>
        <end position="106"/>
    </location>
</feature>
<keyword evidence="6" id="KW-1185">Reference proteome</keyword>
<dbReference type="InterPro" id="IPR002068">
    <property type="entry name" value="A-crystallin/Hsp20_dom"/>
</dbReference>
<sequence length="131" mass="14466">MTDPDPFSEIEELFDQFAQLGEPLAGRFELDVIDADSEILVKADLPGRDPSALSVQLEENRTLRIEVPEGETSEDGRFVVRERTRESGSRSVTLPAAVDESETEASYDRGVLTVRLPKLSGDGDETEIQVN</sequence>
<evidence type="ECO:0000256" key="1">
    <source>
        <dbReference type="PROSITE-ProRule" id="PRU00285"/>
    </source>
</evidence>
<dbReference type="InterPro" id="IPR031107">
    <property type="entry name" value="Small_HSP"/>
</dbReference>
<evidence type="ECO:0000256" key="3">
    <source>
        <dbReference type="SAM" id="MobiDB-lite"/>
    </source>
</evidence>
<dbReference type="Gene3D" id="2.60.40.790">
    <property type="match status" value="1"/>
</dbReference>
<gene>
    <name evidence="5" type="ORF">GRX03_07575</name>
</gene>
<comment type="caution">
    <text evidence="5">The sequence shown here is derived from an EMBL/GenBank/DDBJ whole genome shotgun (WGS) entry which is preliminary data.</text>
</comment>
<dbReference type="RefSeq" id="WP_159763591.1">
    <property type="nucleotide sequence ID" value="NZ_WUUT01000002.1"/>
</dbReference>
<name>A0A6B0T833_9EURY</name>
<dbReference type="EMBL" id="WUUT01000002">
    <property type="protein sequence ID" value="MXR51462.1"/>
    <property type="molecule type" value="Genomic_DNA"/>
</dbReference>
<comment type="similarity">
    <text evidence="1 2">Belongs to the small heat shock protein (HSP20) family.</text>
</comment>
<proteinExistence type="inferred from homology"/>
<reference evidence="5 6" key="1">
    <citation type="submission" date="2019-12" db="EMBL/GenBank/DDBJ databases">
        <title>Isolation and characterization of three novel carbon monoxide-oxidizing members of Halobacteria from salione crusts and soils.</title>
        <authorList>
            <person name="Myers M.R."/>
            <person name="King G.M."/>
        </authorList>
    </citation>
    <scope>NUCLEOTIDE SEQUENCE [LARGE SCALE GENOMIC DNA]</scope>
    <source>
        <strain evidence="5 6">WSH3</strain>
    </source>
</reference>
<dbReference type="CDD" id="cd06464">
    <property type="entry name" value="ACD_sHsps-like"/>
    <property type="match status" value="1"/>
</dbReference>
<dbReference type="Proteomes" id="UP000466535">
    <property type="component" value="Unassembled WGS sequence"/>
</dbReference>
<feature type="domain" description="SHSP" evidence="4">
    <location>
        <begin position="19"/>
        <end position="131"/>
    </location>
</feature>